<feature type="transmembrane region" description="Helical" evidence="11">
    <location>
        <begin position="291"/>
        <end position="311"/>
    </location>
</feature>
<dbReference type="InterPro" id="IPR017452">
    <property type="entry name" value="GPCR_Rhodpsn_7TM"/>
</dbReference>
<feature type="domain" description="G-protein coupled receptors family 1 profile" evidence="12">
    <location>
        <begin position="45"/>
        <end position="347"/>
    </location>
</feature>
<keyword evidence="6 11" id="KW-0472">Membrane</keyword>
<evidence type="ECO:0000256" key="2">
    <source>
        <dbReference type="ARBA" id="ARBA00010663"/>
    </source>
</evidence>
<evidence type="ECO:0000313" key="14">
    <source>
        <dbReference type="Proteomes" id="UP000770661"/>
    </source>
</evidence>
<dbReference type="GO" id="GO:0004930">
    <property type="term" value="F:G protein-coupled receptor activity"/>
    <property type="evidence" value="ECO:0007669"/>
    <property type="project" value="UniProtKB-KW"/>
</dbReference>
<protein>
    <submittedName>
        <fullName evidence="13">Melanopsin</fullName>
    </submittedName>
</protein>
<feature type="transmembrane region" description="Helical" evidence="11">
    <location>
        <begin position="164"/>
        <end position="186"/>
    </location>
</feature>
<evidence type="ECO:0000259" key="12">
    <source>
        <dbReference type="PROSITE" id="PS50262"/>
    </source>
</evidence>
<proteinExistence type="inferred from homology"/>
<feature type="region of interest" description="Disordered" evidence="10">
    <location>
        <begin position="520"/>
        <end position="549"/>
    </location>
</feature>
<gene>
    <name evidence="13" type="primary">OPN4</name>
    <name evidence="13" type="ORF">GWK47_005014</name>
</gene>
<dbReference type="GO" id="GO:0016020">
    <property type="term" value="C:membrane"/>
    <property type="evidence" value="ECO:0007669"/>
    <property type="project" value="UniProtKB-SubCell"/>
</dbReference>
<organism evidence="13 14">
    <name type="scientific">Chionoecetes opilio</name>
    <name type="common">Atlantic snow crab</name>
    <name type="synonym">Cancer opilio</name>
    <dbReference type="NCBI Taxonomy" id="41210"/>
    <lineage>
        <taxon>Eukaryota</taxon>
        <taxon>Metazoa</taxon>
        <taxon>Ecdysozoa</taxon>
        <taxon>Arthropoda</taxon>
        <taxon>Crustacea</taxon>
        <taxon>Multicrustacea</taxon>
        <taxon>Malacostraca</taxon>
        <taxon>Eumalacostraca</taxon>
        <taxon>Eucarida</taxon>
        <taxon>Decapoda</taxon>
        <taxon>Pleocyemata</taxon>
        <taxon>Brachyura</taxon>
        <taxon>Eubrachyura</taxon>
        <taxon>Majoidea</taxon>
        <taxon>Majidae</taxon>
        <taxon>Chionoecetes</taxon>
    </lineage>
</organism>
<dbReference type="InterPro" id="IPR050125">
    <property type="entry name" value="GPCR_opsins"/>
</dbReference>
<evidence type="ECO:0000313" key="13">
    <source>
        <dbReference type="EMBL" id="KAG0724589.1"/>
    </source>
</evidence>
<keyword evidence="7" id="KW-0675">Receptor</keyword>
<sequence length="722" mass="80800">METDHLNHTYDHTTTTSTTYHNYGLPVVTTLSLILVIAMIMAFVGNVMVIMTILKHRGMRTRTNMLLGNLAVADILVAVVDMPIALVTLINHDWVFPEAYCVLNGFFVGLGLMLSVHTLMWISSGDSYNTPPPSLYPATHPPAHIHKFISITGPINRNVTQTQILMVMIISWVWTILYNLTATPLIGMSKTVTEGSFSFVPFVIPETLPRSIIPSPVIEHFSSKLLLQEVPHDTLPDTRITTQPNTFCNLVIPMIVMFYCYYKIFKAVKDHLVSMREVGMRCDSLIQQKQIAITLFIVLIVFFMCWLPYIGYSMSLVFCGESCVPLIANPISYLLGYMNSACNPVIYALRSPSFRGSFKDIICGTSSRIPGSGHTNASWRSVPSLRDKDTDEDWYDPQRDFFTYGDFGNLYEERSPVFEGTLPLPLRPIASPVPPVVTTKLSPLPEAWLERGSMRNFGGTRTSEGMVGNMLVSFRKSIMRSTDRDLKQQGSVSRPARVAKSVVVYNTTVCPKVTTEARRVEANKADPETACETPPPTVHFTGENHTAPLPPARTMDIKPLYDPWKPLQPQFPINHLTRSCQEIAACSSGLMTRSASAGALTELAATAKATQEKDDVTSKRRHRSEVHRPLMWKASVDHLTPLPVLGRKRRRVGEGQRSLVQQHETPLQTHLRVRTLIRNVRKSLSDLFIIRNTDGGARVSGAWGKRTARRHSTCTHPKGLQR</sequence>
<dbReference type="Gene3D" id="1.20.1070.10">
    <property type="entry name" value="Rhodopsin 7-helix transmembrane proteins"/>
    <property type="match status" value="1"/>
</dbReference>
<keyword evidence="9" id="KW-0844">Vision</keyword>
<evidence type="ECO:0000256" key="5">
    <source>
        <dbReference type="ARBA" id="ARBA00023040"/>
    </source>
</evidence>
<name>A0A8J4YJM5_CHIOP</name>
<keyword evidence="4 11" id="KW-1133">Transmembrane helix</keyword>
<dbReference type="PANTHER" id="PTHR24240">
    <property type="entry name" value="OPSIN"/>
    <property type="match status" value="1"/>
</dbReference>
<feature type="transmembrane region" description="Helical" evidence="11">
    <location>
        <begin position="31"/>
        <end position="54"/>
    </location>
</feature>
<evidence type="ECO:0000256" key="11">
    <source>
        <dbReference type="SAM" id="Phobius"/>
    </source>
</evidence>
<evidence type="ECO:0000256" key="9">
    <source>
        <dbReference type="ARBA" id="ARBA00023305"/>
    </source>
</evidence>
<reference evidence="13" key="1">
    <citation type="submission" date="2020-07" db="EMBL/GenBank/DDBJ databases">
        <title>The High-quality genome of the commercially important snow crab, Chionoecetes opilio.</title>
        <authorList>
            <person name="Jeong J.-H."/>
            <person name="Ryu S."/>
        </authorList>
    </citation>
    <scope>NUCLEOTIDE SEQUENCE</scope>
    <source>
        <strain evidence="13">MADBK_172401_WGS</strain>
        <tissue evidence="13">Digestive gland</tissue>
    </source>
</reference>
<dbReference type="GO" id="GO:0007601">
    <property type="term" value="P:visual perception"/>
    <property type="evidence" value="ECO:0007669"/>
    <property type="project" value="UniProtKB-KW"/>
</dbReference>
<keyword evidence="9" id="KW-0716">Sensory transduction</keyword>
<dbReference type="PROSITE" id="PS50262">
    <property type="entry name" value="G_PROTEIN_RECEP_F1_2"/>
    <property type="match status" value="1"/>
</dbReference>
<comment type="similarity">
    <text evidence="2">Belongs to the G-protein coupled receptor 1 family.</text>
</comment>
<dbReference type="AlphaFoldDB" id="A0A8J4YJM5"/>
<dbReference type="CDD" id="cd00637">
    <property type="entry name" value="7tm_classA_rhodopsin-like"/>
    <property type="match status" value="1"/>
</dbReference>
<dbReference type="InterPro" id="IPR000276">
    <property type="entry name" value="GPCR_Rhodpsn"/>
</dbReference>
<comment type="caution">
    <text evidence="13">The sequence shown here is derived from an EMBL/GenBank/DDBJ whole genome shotgun (WGS) entry which is preliminary data.</text>
</comment>
<comment type="subcellular location">
    <subcellularLocation>
        <location evidence="1">Membrane</location>
        <topology evidence="1">Multi-pass membrane protein</topology>
    </subcellularLocation>
</comment>
<evidence type="ECO:0000256" key="7">
    <source>
        <dbReference type="ARBA" id="ARBA00023170"/>
    </source>
</evidence>
<dbReference type="SUPFAM" id="SSF81321">
    <property type="entry name" value="Family A G protein-coupled receptor-like"/>
    <property type="match status" value="1"/>
</dbReference>
<feature type="compositionally biased region" description="Basic residues" evidence="10">
    <location>
        <begin position="706"/>
        <end position="722"/>
    </location>
</feature>
<keyword evidence="8" id="KW-0807">Transducer</keyword>
<dbReference type="EMBL" id="JACEEZ010006704">
    <property type="protein sequence ID" value="KAG0724589.1"/>
    <property type="molecule type" value="Genomic_DNA"/>
</dbReference>
<dbReference type="Proteomes" id="UP000770661">
    <property type="component" value="Unassembled WGS sequence"/>
</dbReference>
<evidence type="ECO:0000256" key="8">
    <source>
        <dbReference type="ARBA" id="ARBA00023224"/>
    </source>
</evidence>
<evidence type="ECO:0000256" key="10">
    <source>
        <dbReference type="SAM" id="MobiDB-lite"/>
    </source>
</evidence>
<dbReference type="OrthoDB" id="10034726at2759"/>
<feature type="transmembrane region" description="Helical" evidence="11">
    <location>
        <begin position="244"/>
        <end position="262"/>
    </location>
</feature>
<feature type="region of interest" description="Disordered" evidence="10">
    <location>
        <begin position="701"/>
        <end position="722"/>
    </location>
</feature>
<accession>A0A8J4YJM5</accession>
<evidence type="ECO:0000256" key="1">
    <source>
        <dbReference type="ARBA" id="ARBA00004141"/>
    </source>
</evidence>
<dbReference type="Pfam" id="PF00001">
    <property type="entry name" value="7tm_1"/>
    <property type="match status" value="2"/>
</dbReference>
<feature type="transmembrane region" description="Helical" evidence="11">
    <location>
        <begin position="66"/>
        <end position="90"/>
    </location>
</feature>
<keyword evidence="3 11" id="KW-0812">Transmembrane</keyword>
<dbReference type="PRINTS" id="PR00237">
    <property type="entry name" value="GPCRRHODOPSN"/>
</dbReference>
<evidence type="ECO:0000256" key="6">
    <source>
        <dbReference type="ARBA" id="ARBA00023136"/>
    </source>
</evidence>
<evidence type="ECO:0000256" key="4">
    <source>
        <dbReference type="ARBA" id="ARBA00022989"/>
    </source>
</evidence>
<keyword evidence="5" id="KW-0297">G-protein coupled receptor</keyword>
<feature type="transmembrane region" description="Helical" evidence="11">
    <location>
        <begin position="102"/>
        <end position="122"/>
    </location>
</feature>
<evidence type="ECO:0000256" key="3">
    <source>
        <dbReference type="ARBA" id="ARBA00022692"/>
    </source>
</evidence>
<keyword evidence="14" id="KW-1185">Reference proteome</keyword>